<accession>A0AAU8GAD7</accession>
<dbReference type="EMBL" id="CP159307">
    <property type="protein sequence ID" value="XCH33322.1"/>
    <property type="molecule type" value="Genomic_DNA"/>
</dbReference>
<keyword evidence="2" id="KW-0732">Signal</keyword>
<dbReference type="AlphaFoldDB" id="A0AAU8GAD7"/>
<feature type="signal peptide" evidence="2">
    <location>
        <begin position="1"/>
        <end position="29"/>
    </location>
</feature>
<feature type="transmembrane region" description="Helical" evidence="1">
    <location>
        <begin position="918"/>
        <end position="941"/>
    </location>
</feature>
<dbReference type="Gene3D" id="2.130.10.10">
    <property type="entry name" value="YVTN repeat-like/Quinoprotein amine dehydrogenase"/>
    <property type="match status" value="2"/>
</dbReference>
<proteinExistence type="predicted"/>
<evidence type="ECO:0000256" key="2">
    <source>
        <dbReference type="SAM" id="SignalP"/>
    </source>
</evidence>
<dbReference type="InterPro" id="IPR015943">
    <property type="entry name" value="WD40/YVTN_repeat-like_dom_sf"/>
</dbReference>
<feature type="chain" id="PRO_5043885371" evidence="2">
    <location>
        <begin position="30"/>
        <end position="948"/>
    </location>
</feature>
<evidence type="ECO:0000313" key="3">
    <source>
        <dbReference type="EMBL" id="XCH33322.1"/>
    </source>
</evidence>
<dbReference type="RefSeq" id="WP_353714563.1">
    <property type="nucleotide sequence ID" value="NZ_CP159307.1"/>
</dbReference>
<organism evidence="3">
    <name type="scientific">Dehalogenimonas sp. 4OHTPN</name>
    <dbReference type="NCBI Taxonomy" id="3166643"/>
    <lineage>
        <taxon>Bacteria</taxon>
        <taxon>Bacillati</taxon>
        <taxon>Chloroflexota</taxon>
        <taxon>Dehalococcoidia</taxon>
        <taxon>Dehalococcoidales</taxon>
        <taxon>Dehalococcoidaceae</taxon>
        <taxon>Dehalogenimonas</taxon>
    </lineage>
</organism>
<reference evidence="3" key="1">
    <citation type="submission" date="2024-06" db="EMBL/GenBank/DDBJ databases">
        <title>A Novel Isolate, Dehalogenimonas sp. Strain 4OHTPN, Dechlorinates Aromatic 4 Hydroxy chlorothalonil by a Novel Reductive Dehalogenase.</title>
        <authorList>
            <person name="Liu G."/>
        </authorList>
    </citation>
    <scope>NUCLEOTIDE SEQUENCE</scope>
    <source>
        <strain evidence="3">4OHTPN</strain>
    </source>
</reference>
<dbReference type="Gene3D" id="2.60.40.10">
    <property type="entry name" value="Immunoglobulins"/>
    <property type="match status" value="2"/>
</dbReference>
<dbReference type="InterPro" id="IPR013783">
    <property type="entry name" value="Ig-like_fold"/>
</dbReference>
<sequence length="948" mass="95409">MKNRNFQRAAPAFLLALALAVLASGAASAADAAWSALPMPRSGVAGGWTLTPGSDVGALAADSQGRLLVWLSGADGGLFHQAAGGGFGKLYSSPAEAVALGTASDGRFYYATSVAVYRSEDGGQNFITLPSNPGGAGAGNRRITGMEVISGGSGNAVAVSVADSDAGEWGGVYVFNEADFFSGWRDISPGASDVLHIMRSPSYAADGALLALAVGAAGTSVIGYSGGGWSAIAGAELRHGSNPVFAAEGRIAATPDYNLSSGAGQLYAAVSNGAGGGGVWAAFLQRAPGSSPSAELGLSGDFASIAASGAAPIYTVVVGAAASGHLFCSSNGGSGWAQEAAGGDRINSIMASGGKYYAATAGSGSALCAADTNGRNWGQAAFIDGAISAVVDLAVSPSDGAVYLLSFNSSGSSHDLWRSADLGASWRHLLGTGDYGLGGIERMAVAGDGTIFIAGPTAAGPVLLESKNSGLSFSAAALPQAVDSTAGFAAADAANLFYASLDSFARVWRRTASGGFESAVAGAAAINAIEISPSFDQDRTLVAGASDGNIFLSTDGGASFGALPRPAISGDIYLAFAPDFSTSRRIYSASRDAGAGIWQLTLGESGWSRIDSGLPSGFMVSGLSVSPAGVIYAASANQVTSSAGGLARKSPDYAAWDSARSGLPAGVTLWGMEMSGDVMFSLDTANSVIVTFTDTLAAPVQLVSPPDKAPGLGIFGTGAVGGIDLTWRNPGGAALYEWQVSDRADMSSPRFSGTSPTESIRLSNLDAGAAYYWRVRVTLPLPGPWSAVRSFTAALGGVTLLAPGPGAGGVAQRPVFQWTQTAAATGYQLVIAADAGFTSSPAEYSIAGNAWQPVTELGAGMTYFWKVRALGPNTFSAWSGTAAFTTAAAATPSQPPPGTTQEPIVTTQVIVQTAVPEWVTYAVIGFGGLTVVLLIVVIATVRSRPKFF</sequence>
<protein>
    <submittedName>
        <fullName evidence="3">WD40 repeat domain-containing protein</fullName>
    </submittedName>
</protein>
<name>A0AAU8GAD7_9CHLR</name>
<dbReference type="SUPFAM" id="SSF110296">
    <property type="entry name" value="Oligoxyloglucan reducing end-specific cellobiohydrolase"/>
    <property type="match status" value="2"/>
</dbReference>
<keyword evidence="1" id="KW-1133">Transmembrane helix</keyword>
<keyword evidence="1" id="KW-0472">Membrane</keyword>
<evidence type="ECO:0000256" key="1">
    <source>
        <dbReference type="SAM" id="Phobius"/>
    </source>
</evidence>
<gene>
    <name evidence="3" type="ORF">ABV300_00150</name>
</gene>
<keyword evidence="1" id="KW-0812">Transmembrane</keyword>